<name>A0A7W9ZNI6_RHILE</name>
<dbReference type="InterPro" id="IPR013670">
    <property type="entry name" value="EcoEI_R_C_dom"/>
</dbReference>
<dbReference type="InterPro" id="IPR006935">
    <property type="entry name" value="Helicase/UvrB_N"/>
</dbReference>
<dbReference type="GO" id="GO:0005829">
    <property type="term" value="C:cytosol"/>
    <property type="evidence" value="ECO:0007669"/>
    <property type="project" value="TreeGrafter"/>
</dbReference>
<feature type="region of interest" description="Disordered" evidence="1">
    <location>
        <begin position="579"/>
        <end position="598"/>
    </location>
</feature>
<dbReference type="InterPro" id="IPR027417">
    <property type="entry name" value="P-loop_NTPase"/>
</dbReference>
<dbReference type="GO" id="GO:0006304">
    <property type="term" value="P:DNA modification"/>
    <property type="evidence" value="ECO:0007669"/>
    <property type="project" value="InterPro"/>
</dbReference>
<dbReference type="PANTHER" id="PTHR47396">
    <property type="entry name" value="TYPE I RESTRICTION ENZYME ECOKI R PROTEIN"/>
    <property type="match status" value="1"/>
</dbReference>
<dbReference type="GO" id="GO:0005524">
    <property type="term" value="F:ATP binding"/>
    <property type="evidence" value="ECO:0007669"/>
    <property type="project" value="InterPro"/>
</dbReference>
<accession>A0A7W9ZNI6</accession>
<dbReference type="SUPFAM" id="SSF52540">
    <property type="entry name" value="P-loop containing nucleoside triphosphate hydrolases"/>
    <property type="match status" value="1"/>
</dbReference>
<gene>
    <name evidence="3" type="ORF">GGE66_000899</name>
</gene>
<reference evidence="3 4" key="1">
    <citation type="submission" date="2020-08" db="EMBL/GenBank/DDBJ databases">
        <title>Genomic Encyclopedia of Type Strains, Phase IV (KMG-V): Genome sequencing to study the core and pangenomes of soil and plant-associated prokaryotes.</title>
        <authorList>
            <person name="Whitman W."/>
        </authorList>
    </citation>
    <scope>NUCLEOTIDE SEQUENCE [LARGE SCALE GENOMIC DNA]</scope>
    <source>
        <strain evidence="3 4">SEMIA 4011</strain>
    </source>
</reference>
<evidence type="ECO:0000259" key="2">
    <source>
        <dbReference type="PROSITE" id="PS51192"/>
    </source>
</evidence>
<evidence type="ECO:0000313" key="4">
    <source>
        <dbReference type="Proteomes" id="UP000517187"/>
    </source>
</evidence>
<dbReference type="GO" id="GO:0003677">
    <property type="term" value="F:DNA binding"/>
    <property type="evidence" value="ECO:0007669"/>
    <property type="project" value="InterPro"/>
</dbReference>
<dbReference type="CDD" id="cd18032">
    <property type="entry name" value="DEXHc_RE_I_III_res"/>
    <property type="match status" value="1"/>
</dbReference>
<dbReference type="CDD" id="cd18799">
    <property type="entry name" value="SF2_C_EcoAI-like"/>
    <property type="match status" value="1"/>
</dbReference>
<evidence type="ECO:0000313" key="3">
    <source>
        <dbReference type="EMBL" id="MBB6219950.1"/>
    </source>
</evidence>
<dbReference type="EMBL" id="JACIIJ010000002">
    <property type="protein sequence ID" value="MBB6219950.1"/>
    <property type="molecule type" value="Genomic_DNA"/>
</dbReference>
<dbReference type="EC" id="3.1.21.3" evidence="3"/>
<dbReference type="InterPro" id="IPR050742">
    <property type="entry name" value="Helicase_Restrict-Modif_Enz"/>
</dbReference>
<feature type="domain" description="Helicase ATP-binding" evidence="2">
    <location>
        <begin position="170"/>
        <end position="337"/>
    </location>
</feature>
<dbReference type="PROSITE" id="PS51192">
    <property type="entry name" value="HELICASE_ATP_BIND_1"/>
    <property type="match status" value="1"/>
</dbReference>
<dbReference type="NCBIfam" id="NF046051">
    <property type="entry name" value="restrict_EcoAI"/>
    <property type="match status" value="1"/>
</dbReference>
<organism evidence="3 4">
    <name type="scientific">Rhizobium leguminosarum</name>
    <dbReference type="NCBI Taxonomy" id="384"/>
    <lineage>
        <taxon>Bacteria</taxon>
        <taxon>Pseudomonadati</taxon>
        <taxon>Pseudomonadota</taxon>
        <taxon>Alphaproteobacteria</taxon>
        <taxon>Hyphomicrobiales</taxon>
        <taxon>Rhizobiaceae</taxon>
        <taxon>Rhizobium/Agrobacterium group</taxon>
        <taxon>Rhizobium</taxon>
    </lineage>
</organism>
<dbReference type="SMART" id="SM00487">
    <property type="entry name" value="DEXDc"/>
    <property type="match status" value="1"/>
</dbReference>
<dbReference type="RefSeq" id="WP_184692849.1">
    <property type="nucleotide sequence ID" value="NZ_JACIIJ010000002.1"/>
</dbReference>
<dbReference type="Gene3D" id="3.90.1570.30">
    <property type="match status" value="1"/>
</dbReference>
<sequence length="792" mass="89529">MDTEADTCRKAVVPKLVEAGWDTAPYAINEQRSFTDGRIVFVGGKARRGRQKRADFILRYRPDFPIAVVEAKSKYNHAADGLQQAKDYAEVLGLKFAYSTNGREIVEVDYTTGIECNLTTFPSPEELWGRLSRSEKLDDDVKEHLLSPTFPDKDKPLRYYQEIAVNRTVQSILQHRKRVLLTLCTGAGKTAVAFQICWKLWNGSWNPKGRNRKPKILFLADRNVLVDDPKDKDFSAFGDARFKISGGEISKGRDIYFAIYQAIAGDESRDGLFKEYAKDFFDLIIVDECHRGSARDDSNWREILEWFEPAYQIGMTATPKREDNADTYDYFGDPVYEYSLAQGIADGFLAPYRVHRVISDFDAAGWRPSQGELDRYGREIPDAQYGTRDFERVVALRARTEAFATHLTGFLKQTDRFAKTIVFCVNQEHALEMRNALARLNTDLVQQHPDYVCRVTSDEGDIGSAHRAKFQDIDKTTPVILTTSQLLTTGVDAPTCKNVVLARVVGSMPEFKQIIGRGTRLRPDYGKLAFNIIDYTGTATEKFADPAFDGDPVREREQVIDEDGEVVDETEITEETNTSGDIDATDIDDTNGGLADDTEPGLPRKFYYDGGSVEIIRQLVYELDSEGKQLAVRQLTDYTGEKVRTLYPNASELRKDWLDPARRGDIIEQLEDKGIDTQTLGEAVGKPDADPFDLLCHLAYNAPLRTRRERAERLKREESAFFDQHGEKAREVLDALIEKYAEHGTAQFKMPDVLEIPPFNDWGNVVEIAARFGGGKAMREAVTELQKRLYGA</sequence>
<dbReference type="Proteomes" id="UP000517187">
    <property type="component" value="Unassembled WGS sequence"/>
</dbReference>
<dbReference type="Gene3D" id="3.40.50.300">
    <property type="entry name" value="P-loop containing nucleotide triphosphate hydrolases"/>
    <property type="match status" value="2"/>
</dbReference>
<proteinExistence type="predicted"/>
<comment type="caution">
    <text evidence="3">The sequence shown here is derived from an EMBL/GenBank/DDBJ whole genome shotgun (WGS) entry which is preliminary data.</text>
</comment>
<dbReference type="GO" id="GO:0009035">
    <property type="term" value="F:type I site-specific deoxyribonuclease activity"/>
    <property type="evidence" value="ECO:0007669"/>
    <property type="project" value="UniProtKB-EC"/>
</dbReference>
<dbReference type="AlphaFoldDB" id="A0A7W9ZNI6"/>
<dbReference type="PANTHER" id="PTHR47396:SF1">
    <property type="entry name" value="ATP-DEPENDENT HELICASE IRC3-RELATED"/>
    <property type="match status" value="1"/>
</dbReference>
<dbReference type="Pfam" id="PF04851">
    <property type="entry name" value="ResIII"/>
    <property type="match status" value="1"/>
</dbReference>
<protein>
    <submittedName>
        <fullName evidence="3">Type I restriction enzyme R subunit</fullName>
        <ecNumber evidence="3">3.1.21.3</ecNumber>
    </submittedName>
</protein>
<keyword evidence="3" id="KW-0378">Hydrolase</keyword>
<dbReference type="InterPro" id="IPR014001">
    <property type="entry name" value="Helicase_ATP-bd"/>
</dbReference>
<dbReference type="Pfam" id="PF08463">
    <property type="entry name" value="EcoEI_R_C"/>
    <property type="match status" value="1"/>
</dbReference>
<evidence type="ECO:0000256" key="1">
    <source>
        <dbReference type="SAM" id="MobiDB-lite"/>
    </source>
</evidence>